<evidence type="ECO:0000313" key="4">
    <source>
        <dbReference type="EMBL" id="PKS11572.1"/>
    </source>
</evidence>
<organism evidence="4 5">
    <name type="scientific">Lomentospora prolificans</name>
    <dbReference type="NCBI Taxonomy" id="41688"/>
    <lineage>
        <taxon>Eukaryota</taxon>
        <taxon>Fungi</taxon>
        <taxon>Dikarya</taxon>
        <taxon>Ascomycota</taxon>
        <taxon>Pezizomycotina</taxon>
        <taxon>Sordariomycetes</taxon>
        <taxon>Hypocreomycetidae</taxon>
        <taxon>Microascales</taxon>
        <taxon>Microascaceae</taxon>
        <taxon>Lomentospora</taxon>
    </lineage>
</organism>
<dbReference type="GO" id="GO:1990644">
    <property type="term" value="F:microtubule site clamp"/>
    <property type="evidence" value="ECO:0007669"/>
    <property type="project" value="TreeGrafter"/>
</dbReference>
<dbReference type="GO" id="GO:0045144">
    <property type="term" value="P:meiotic sister chromatid segregation"/>
    <property type="evidence" value="ECO:0007669"/>
    <property type="project" value="TreeGrafter"/>
</dbReference>
<feature type="coiled-coil region" evidence="1">
    <location>
        <begin position="230"/>
        <end position="328"/>
    </location>
</feature>
<proteinExistence type="predicted"/>
<dbReference type="InParanoid" id="A0A2N3NGT6"/>
<dbReference type="GO" id="GO:0034506">
    <property type="term" value="C:chromosome, centromeric core domain"/>
    <property type="evidence" value="ECO:0007669"/>
    <property type="project" value="TreeGrafter"/>
</dbReference>
<dbReference type="VEuPathDB" id="FungiDB:jhhlp_003337"/>
<protein>
    <recommendedName>
        <fullName evidence="3">Monopolin complex subunit Csm1/Pcs1 C-terminal domain-containing protein</fullName>
    </recommendedName>
</protein>
<feature type="compositionally biased region" description="Acidic residues" evidence="2">
    <location>
        <begin position="173"/>
        <end position="188"/>
    </location>
</feature>
<dbReference type="GO" id="GO:0033551">
    <property type="term" value="C:monopolin complex"/>
    <property type="evidence" value="ECO:0007669"/>
    <property type="project" value="InterPro"/>
</dbReference>
<sequence>MPPTKAQSTLLNLVNSELEDESSDFSTAARSRPAATMPVKRPRGRPAGSANKVAKPGQKSTSRRSSGRIAAAAAAEIENEEASGVLSDKNNKQNVAASKRTARGGAKNVEKPKPGRGRPRAVAKSSTEPMDIGKDEDDDIASNMETHTSLMGTKGRRGRKPNISKTEIPETQVPEEMDVDEERDELEELPQKLPSDPIDVASSSAVVPSSARSQRMVDIDGNESTIRRRLGDLSKKYDILESKYRHLQEVGTREAERNFDRLKKQAEERAQTSKDLISDLKAELAAQTSLAKEGQKLEKINEQLEATIANLQQKITELTTSLSTARAESKTLSTKLAASRSAEAGLAKVPGSAVKGNAVRHGSGNSDIIQAAQMKEDLYSDLTGLIIRGVKFQDKEDIFDCLQTGRNGTLHFKLCIETDITGDGFEEAQVTYQPQLDANRDEELIDLLPDYLREEITFPRPHSAKFFARVTRALTELPE</sequence>
<keyword evidence="5" id="KW-1185">Reference proteome</keyword>
<dbReference type="Pfam" id="PF12539">
    <property type="entry name" value="Csm1"/>
    <property type="match status" value="1"/>
</dbReference>
<dbReference type="InterPro" id="IPR038608">
    <property type="entry name" value="Csm1/Pcs1_C_sf"/>
</dbReference>
<dbReference type="OrthoDB" id="2431049at2759"/>
<gene>
    <name evidence="4" type="ORF">jhhlp_003337</name>
</gene>
<dbReference type="InterPro" id="IPR040349">
    <property type="entry name" value="Csm1/Pcs1"/>
</dbReference>
<feature type="region of interest" description="Disordered" evidence="2">
    <location>
        <begin position="17"/>
        <end position="214"/>
    </location>
</feature>
<dbReference type="PANTHER" id="PTHR28006">
    <property type="entry name" value="MONOPOLIN COMPLEX SUBUNIT CSM1"/>
    <property type="match status" value="1"/>
</dbReference>
<dbReference type="EMBL" id="NLAX01000008">
    <property type="protein sequence ID" value="PKS11572.1"/>
    <property type="molecule type" value="Genomic_DNA"/>
</dbReference>
<reference evidence="4 5" key="1">
    <citation type="journal article" date="2017" name="G3 (Bethesda)">
        <title>First Draft Genome Sequence of the Pathogenic Fungus Lomentospora prolificans (Formerly Scedosporium prolificans).</title>
        <authorList>
            <person name="Luo R."/>
            <person name="Zimin A."/>
            <person name="Workman R."/>
            <person name="Fan Y."/>
            <person name="Pertea G."/>
            <person name="Grossman N."/>
            <person name="Wear M.P."/>
            <person name="Jia B."/>
            <person name="Miller H."/>
            <person name="Casadevall A."/>
            <person name="Timp W."/>
            <person name="Zhang S.X."/>
            <person name="Salzberg S.L."/>
        </authorList>
    </citation>
    <scope>NUCLEOTIDE SEQUENCE [LARGE SCALE GENOMIC DNA]</scope>
    <source>
        <strain evidence="4 5">JHH-5317</strain>
    </source>
</reference>
<evidence type="ECO:0000256" key="1">
    <source>
        <dbReference type="SAM" id="Coils"/>
    </source>
</evidence>
<dbReference type="PANTHER" id="PTHR28006:SF1">
    <property type="entry name" value="MONOPOLIN COMPLEX SUBUNIT CSM1"/>
    <property type="match status" value="1"/>
</dbReference>
<keyword evidence="1" id="KW-0175">Coiled coil</keyword>
<feature type="compositionally biased region" description="Low complexity" evidence="2">
    <location>
        <begin position="194"/>
        <end position="213"/>
    </location>
</feature>
<name>A0A2N3NGT6_9PEZI</name>
<dbReference type="GO" id="GO:0005730">
    <property type="term" value="C:nucleolus"/>
    <property type="evidence" value="ECO:0007669"/>
    <property type="project" value="TreeGrafter"/>
</dbReference>
<dbReference type="GO" id="GO:0072686">
    <property type="term" value="C:mitotic spindle"/>
    <property type="evidence" value="ECO:0007669"/>
    <property type="project" value="TreeGrafter"/>
</dbReference>
<dbReference type="InterPro" id="IPR020981">
    <property type="entry name" value="Csm1/Pcs1_C"/>
</dbReference>
<dbReference type="Proteomes" id="UP000233524">
    <property type="component" value="Unassembled WGS sequence"/>
</dbReference>
<evidence type="ECO:0000313" key="5">
    <source>
        <dbReference type="Proteomes" id="UP000233524"/>
    </source>
</evidence>
<comment type="caution">
    <text evidence="4">The sequence shown here is derived from an EMBL/GenBank/DDBJ whole genome shotgun (WGS) entry which is preliminary data.</text>
</comment>
<evidence type="ECO:0000259" key="3">
    <source>
        <dbReference type="Pfam" id="PF12539"/>
    </source>
</evidence>
<dbReference type="GO" id="GO:0051315">
    <property type="term" value="P:attachment of mitotic spindle microtubules to kinetochore"/>
    <property type="evidence" value="ECO:0007669"/>
    <property type="project" value="TreeGrafter"/>
</dbReference>
<dbReference type="Gene3D" id="3.90.1150.80">
    <property type="match status" value="1"/>
</dbReference>
<dbReference type="AlphaFoldDB" id="A0A2N3NGT6"/>
<dbReference type="STRING" id="41688.A0A2N3NGT6"/>
<dbReference type="FunFam" id="3.90.1150.80:FF:000001">
    <property type="entry name" value="Chromosome segregation protein (Pcs1)"/>
    <property type="match status" value="1"/>
</dbReference>
<evidence type="ECO:0000256" key="2">
    <source>
        <dbReference type="SAM" id="MobiDB-lite"/>
    </source>
</evidence>
<feature type="domain" description="Monopolin complex subunit Csm1/Pcs1 C-terminal" evidence="3">
    <location>
        <begin position="373"/>
        <end position="460"/>
    </location>
</feature>
<dbReference type="Gene3D" id="1.10.287.1490">
    <property type="match status" value="1"/>
</dbReference>
<accession>A0A2N3NGT6</accession>
<dbReference type="CDD" id="cd23787">
    <property type="entry name" value="RWD_CSM1"/>
    <property type="match status" value="1"/>
</dbReference>